<name>A0ABP8CCL4_9FLAO</name>
<dbReference type="PANTHER" id="PTHR30600">
    <property type="entry name" value="CYTOCHROME C PEROXIDASE-RELATED"/>
    <property type="match status" value="1"/>
</dbReference>
<dbReference type="Proteomes" id="UP001501496">
    <property type="component" value="Unassembled WGS sequence"/>
</dbReference>
<evidence type="ECO:0000256" key="6">
    <source>
        <dbReference type="ARBA" id="ARBA00023002"/>
    </source>
</evidence>
<evidence type="ECO:0000256" key="8">
    <source>
        <dbReference type="PROSITE-ProRule" id="PRU00433"/>
    </source>
</evidence>
<accession>A0ABP8CCL4</accession>
<evidence type="ECO:0000256" key="7">
    <source>
        <dbReference type="ARBA" id="ARBA00023004"/>
    </source>
</evidence>
<reference evidence="11" key="1">
    <citation type="journal article" date="2019" name="Int. J. Syst. Evol. Microbiol.">
        <title>The Global Catalogue of Microorganisms (GCM) 10K type strain sequencing project: providing services to taxonomists for standard genome sequencing and annotation.</title>
        <authorList>
            <consortium name="The Broad Institute Genomics Platform"/>
            <consortium name="The Broad Institute Genome Sequencing Center for Infectious Disease"/>
            <person name="Wu L."/>
            <person name="Ma J."/>
        </authorList>
    </citation>
    <scope>NUCLEOTIDE SEQUENCE [LARGE SCALE GENOMIC DNA]</scope>
    <source>
        <strain evidence="11">JCM 17630</strain>
    </source>
</reference>
<evidence type="ECO:0000313" key="10">
    <source>
        <dbReference type="EMBL" id="GAA4237632.1"/>
    </source>
</evidence>
<dbReference type="Gene3D" id="1.10.760.10">
    <property type="entry name" value="Cytochrome c-like domain"/>
    <property type="match status" value="2"/>
</dbReference>
<evidence type="ECO:0000256" key="3">
    <source>
        <dbReference type="ARBA" id="ARBA00022723"/>
    </source>
</evidence>
<keyword evidence="5" id="KW-0574">Periplasm</keyword>
<dbReference type="InterPro" id="IPR051395">
    <property type="entry name" value="Cytochrome_c_Peroxidase/MauG"/>
</dbReference>
<keyword evidence="3 8" id="KW-0479">Metal-binding</keyword>
<dbReference type="Pfam" id="PF03150">
    <property type="entry name" value="CCP_MauG"/>
    <property type="match status" value="1"/>
</dbReference>
<dbReference type="GO" id="GO:0004601">
    <property type="term" value="F:peroxidase activity"/>
    <property type="evidence" value="ECO:0007669"/>
    <property type="project" value="UniProtKB-KW"/>
</dbReference>
<evidence type="ECO:0000256" key="2">
    <source>
        <dbReference type="ARBA" id="ARBA00022617"/>
    </source>
</evidence>
<evidence type="ECO:0000313" key="11">
    <source>
        <dbReference type="Proteomes" id="UP001501496"/>
    </source>
</evidence>
<dbReference type="InterPro" id="IPR036909">
    <property type="entry name" value="Cyt_c-like_dom_sf"/>
</dbReference>
<evidence type="ECO:0000256" key="5">
    <source>
        <dbReference type="ARBA" id="ARBA00022764"/>
    </source>
</evidence>
<dbReference type="PIRSF" id="PIRSF000294">
    <property type="entry name" value="Cytochrome-c_peroxidase"/>
    <property type="match status" value="1"/>
</dbReference>
<gene>
    <name evidence="10" type="ORF">GCM10022291_24960</name>
</gene>
<evidence type="ECO:0000259" key="9">
    <source>
        <dbReference type="PROSITE" id="PS51007"/>
    </source>
</evidence>
<dbReference type="InterPro" id="IPR009056">
    <property type="entry name" value="Cyt_c-like_dom"/>
</dbReference>
<protein>
    <submittedName>
        <fullName evidence="10">Cytochrome-c peroxidase</fullName>
    </submittedName>
</protein>
<dbReference type="EMBL" id="BAABCA010000005">
    <property type="protein sequence ID" value="GAA4237632.1"/>
    <property type="molecule type" value="Genomic_DNA"/>
</dbReference>
<dbReference type="InterPro" id="IPR026259">
    <property type="entry name" value="MauG/Cytc_peroxidase"/>
</dbReference>
<keyword evidence="11" id="KW-1185">Reference proteome</keyword>
<feature type="domain" description="Cytochrome c" evidence="9">
    <location>
        <begin position="195"/>
        <end position="308"/>
    </location>
</feature>
<comment type="caution">
    <text evidence="10">The sequence shown here is derived from an EMBL/GenBank/DDBJ whole genome shotgun (WGS) entry which is preliminary data.</text>
</comment>
<dbReference type="SUPFAM" id="SSF46626">
    <property type="entry name" value="Cytochrome c"/>
    <property type="match status" value="2"/>
</dbReference>
<proteinExistence type="predicted"/>
<evidence type="ECO:0000256" key="4">
    <source>
        <dbReference type="ARBA" id="ARBA00022729"/>
    </source>
</evidence>
<evidence type="ECO:0000256" key="1">
    <source>
        <dbReference type="ARBA" id="ARBA00004418"/>
    </source>
</evidence>
<dbReference type="PROSITE" id="PS51007">
    <property type="entry name" value="CYTC"/>
    <property type="match status" value="1"/>
</dbReference>
<keyword evidence="4" id="KW-0732">Signal</keyword>
<keyword evidence="7 8" id="KW-0408">Iron</keyword>
<keyword evidence="2 8" id="KW-0349">Heme</keyword>
<dbReference type="InterPro" id="IPR004852">
    <property type="entry name" value="Di-haem_cyt_c_peroxidsae"/>
</dbReference>
<keyword evidence="10" id="KW-0575">Peroxidase</keyword>
<dbReference type="RefSeq" id="WP_344788599.1">
    <property type="nucleotide sequence ID" value="NZ_BAABCA010000005.1"/>
</dbReference>
<comment type="subcellular location">
    <subcellularLocation>
        <location evidence="1">Periplasm</location>
    </subcellularLocation>
</comment>
<keyword evidence="6" id="KW-0560">Oxidoreductase</keyword>
<sequence>MLLCGNAQEINKTEANKLRTILEVFFNPVETDTQFLLANKNKINLGRHLFFDERLSTNATISCNSCHNLNAFGTNGSYYLDKHKNGKWFRDVPTLYNVHTLSIYNADGGINTLKDKINDAFSNGFEMHVTDKNVIIDRLKAIEDYRILFNQVYVDDTNAVSFNNIVDALQTFIKGLTTPAPIDKFIKGDNKALSKMQIQGGHIFNDKNCYSCHTGSNIGGQMIQKLGVEFNWPNQKDLGYYNIERNPDYKMFFRVSPLRNVEKTSPYFHDRTSKNLEEAVQWMGKYERGLDISASEAKKISAFLKGLTGEIPSVYIKKPTKLVN</sequence>
<dbReference type="PANTHER" id="PTHR30600:SF7">
    <property type="entry name" value="CYTOCHROME C PEROXIDASE-RELATED"/>
    <property type="match status" value="1"/>
</dbReference>
<organism evidence="10 11">
    <name type="scientific">Postechiella marina</name>
    <dbReference type="NCBI Taxonomy" id="943941"/>
    <lineage>
        <taxon>Bacteria</taxon>
        <taxon>Pseudomonadati</taxon>
        <taxon>Bacteroidota</taxon>
        <taxon>Flavobacteriia</taxon>
        <taxon>Flavobacteriales</taxon>
        <taxon>Flavobacteriaceae</taxon>
        <taxon>Postechiella</taxon>
    </lineage>
</organism>